<dbReference type="GO" id="GO:0000978">
    <property type="term" value="F:RNA polymerase II cis-regulatory region sequence-specific DNA binding"/>
    <property type="evidence" value="ECO:0007669"/>
    <property type="project" value="TreeGrafter"/>
</dbReference>
<dbReference type="PROSITE" id="PS50048">
    <property type="entry name" value="ZN2_CY6_FUNGAL_2"/>
    <property type="match status" value="1"/>
</dbReference>
<keyword evidence="10" id="KW-1185">Reference proteome</keyword>
<dbReference type="SUPFAM" id="SSF57959">
    <property type="entry name" value="Leucine zipper domain"/>
    <property type="match status" value="1"/>
</dbReference>
<evidence type="ECO:0000256" key="1">
    <source>
        <dbReference type="ARBA" id="ARBA00023015"/>
    </source>
</evidence>
<evidence type="ECO:0000256" key="3">
    <source>
        <dbReference type="ARBA" id="ARBA00023163"/>
    </source>
</evidence>
<feature type="compositionally biased region" description="Basic and acidic residues" evidence="6">
    <location>
        <begin position="481"/>
        <end position="503"/>
    </location>
</feature>
<evidence type="ECO:0000259" key="7">
    <source>
        <dbReference type="PROSITE" id="PS50048"/>
    </source>
</evidence>
<evidence type="ECO:0000313" key="9">
    <source>
        <dbReference type="EMBL" id="KAJ3579278.1"/>
    </source>
</evidence>
<dbReference type="InterPro" id="IPR013087">
    <property type="entry name" value="Znf_C2H2_type"/>
</dbReference>
<evidence type="ECO:0008006" key="11">
    <source>
        <dbReference type="Google" id="ProtNLM"/>
    </source>
</evidence>
<dbReference type="GO" id="GO:0000981">
    <property type="term" value="F:DNA-binding transcription factor activity, RNA polymerase II-specific"/>
    <property type="evidence" value="ECO:0007669"/>
    <property type="project" value="InterPro"/>
</dbReference>
<feature type="domain" description="BZIP" evidence="8">
    <location>
        <begin position="643"/>
        <end position="684"/>
    </location>
</feature>
<dbReference type="SUPFAM" id="SSF57701">
    <property type="entry name" value="Zn2/Cys6 DNA-binding domain"/>
    <property type="match status" value="1"/>
</dbReference>
<feature type="domain" description="Zn(2)-C6 fungal-type" evidence="7">
    <location>
        <begin position="438"/>
        <end position="466"/>
    </location>
</feature>
<dbReference type="SMART" id="SM00066">
    <property type="entry name" value="GAL4"/>
    <property type="match status" value="1"/>
</dbReference>
<evidence type="ECO:0000256" key="6">
    <source>
        <dbReference type="SAM" id="MobiDB-lite"/>
    </source>
</evidence>
<gene>
    <name evidence="9" type="ORF">NPX13_g1292</name>
</gene>
<keyword evidence="2" id="KW-0238">DNA-binding</keyword>
<dbReference type="InterPro" id="IPR001138">
    <property type="entry name" value="Zn2Cys6_DnaBD"/>
</dbReference>
<dbReference type="GO" id="GO:0005667">
    <property type="term" value="C:transcription regulator complex"/>
    <property type="evidence" value="ECO:0007669"/>
    <property type="project" value="TreeGrafter"/>
</dbReference>
<evidence type="ECO:0000313" key="10">
    <source>
        <dbReference type="Proteomes" id="UP001148614"/>
    </source>
</evidence>
<dbReference type="PROSITE" id="PS50217">
    <property type="entry name" value="BZIP"/>
    <property type="match status" value="1"/>
</dbReference>
<dbReference type="PROSITE" id="PS00036">
    <property type="entry name" value="BZIP_BASIC"/>
    <property type="match status" value="1"/>
</dbReference>
<protein>
    <recommendedName>
        <fullName evidence="11">Zn(2)-C6 fungal-type domain-containing protein</fullName>
    </recommendedName>
</protein>
<feature type="coiled-coil region" evidence="5">
    <location>
        <begin position="657"/>
        <end position="688"/>
    </location>
</feature>
<dbReference type="PANTHER" id="PTHR11462">
    <property type="entry name" value="JUN TRANSCRIPTION FACTOR-RELATED"/>
    <property type="match status" value="1"/>
</dbReference>
<feature type="region of interest" description="Disordered" evidence="6">
    <location>
        <begin position="410"/>
        <end position="429"/>
    </location>
</feature>
<keyword evidence="3" id="KW-0804">Transcription</keyword>
<dbReference type="CDD" id="cd00067">
    <property type="entry name" value="GAL4"/>
    <property type="match status" value="1"/>
</dbReference>
<comment type="caution">
    <text evidence="9">The sequence shown here is derived from an EMBL/GenBank/DDBJ whole genome shotgun (WGS) entry which is preliminary data.</text>
</comment>
<dbReference type="AlphaFoldDB" id="A0A9W8TQB2"/>
<dbReference type="InterPro" id="IPR004827">
    <property type="entry name" value="bZIP"/>
</dbReference>
<sequence>MDPQIHEWQKAILPNADSEEAIGIANVFSGCSDLWGFVTRILTREEWVKKGTIHKLDSAHGYIRLWADGYDVLSGQVEKGLKNSQRAGDLTIRLLQNICRTLTQELIPVVTSLSTVPSQDATSLSLKAADLDLTSTRLAVLVQGDNDSDTSDDGEVVTPSDSVPKEKLLDDIADDLRNDTQCLLDLGSRFEEQVTNPIASEAAANPLSSFDGGLADTFIERIVRLYPQCESNLAGRLGKANWLRFLKIAECNPRTGDGRTIQSRDNDVTHDPAENESVVLGSVTDILSTREQSLFHDSGVGTASNISVSHPVNHASELESQNHLPLPDGAKLGNPFRCAACKCFITIRKPSEWSHPASTIWDDSKCRICGEAVTSTVMLWRHLANHMEAIALAIIPRGLGVQIDRAPVKVTQDKEQTQTSSSTVDNRLRHEKTRDIRGCDTCRMRRKKCDGKRPECDSCVIGGFVCYPKPRPRELWGGSKFVERSEPPARPHDADTEDNTRQDSGEEWFALFPEAAGPNSLRNNELSSSTIIQGDLTDLSPEDGFVKPPLPSSFPRPLFDSTRTMRPADTHDPLDPVQGFQTFSWKDTPLPRSPPAEPDSPAYDNTHGYPQPSTSRIPDPIDPTAPSRRRDKPLPPIIIDNPEDTVNMKRARNTLAARKSRERKAQRLEELEKLIEKLEQERDKWRSVAMGRK</sequence>
<dbReference type="CDD" id="cd12193">
    <property type="entry name" value="bZIP_GCN4"/>
    <property type="match status" value="1"/>
</dbReference>
<evidence type="ECO:0000259" key="8">
    <source>
        <dbReference type="PROSITE" id="PS50217"/>
    </source>
</evidence>
<evidence type="ECO:0000256" key="5">
    <source>
        <dbReference type="SAM" id="Coils"/>
    </source>
</evidence>
<dbReference type="Pfam" id="PF00172">
    <property type="entry name" value="Zn_clus"/>
    <property type="match status" value="1"/>
</dbReference>
<accession>A0A9W8TQB2</accession>
<dbReference type="InterPro" id="IPR036864">
    <property type="entry name" value="Zn2-C6_fun-type_DNA-bd_sf"/>
</dbReference>
<dbReference type="EMBL" id="JANPWZ010000113">
    <property type="protein sequence ID" value="KAJ3579278.1"/>
    <property type="molecule type" value="Genomic_DNA"/>
</dbReference>
<dbReference type="VEuPathDB" id="FungiDB:F4678DRAFT_434454"/>
<dbReference type="PROSITE" id="PS00463">
    <property type="entry name" value="ZN2_CY6_FUNGAL_1"/>
    <property type="match status" value="1"/>
</dbReference>
<dbReference type="PROSITE" id="PS00028">
    <property type="entry name" value="ZINC_FINGER_C2H2_1"/>
    <property type="match status" value="1"/>
</dbReference>
<dbReference type="GO" id="GO:1903833">
    <property type="term" value="P:positive regulation of cellular response to amino acid starvation"/>
    <property type="evidence" value="ECO:0007669"/>
    <property type="project" value="TreeGrafter"/>
</dbReference>
<evidence type="ECO:0000256" key="2">
    <source>
        <dbReference type="ARBA" id="ARBA00023125"/>
    </source>
</evidence>
<keyword evidence="5" id="KW-0175">Coiled coil</keyword>
<dbReference type="Gene3D" id="4.10.240.10">
    <property type="entry name" value="Zn(2)-C6 fungal-type DNA-binding domain"/>
    <property type="match status" value="1"/>
</dbReference>
<proteinExistence type="predicted"/>
<dbReference type="Gene3D" id="3.30.160.60">
    <property type="entry name" value="Classic Zinc Finger"/>
    <property type="match status" value="1"/>
</dbReference>
<name>A0A9W8TQB2_9PEZI</name>
<reference evidence="9" key="1">
    <citation type="submission" date="2022-07" db="EMBL/GenBank/DDBJ databases">
        <title>Genome Sequence of Xylaria arbuscula.</title>
        <authorList>
            <person name="Buettner E."/>
        </authorList>
    </citation>
    <scope>NUCLEOTIDE SEQUENCE</scope>
    <source>
        <strain evidence="9">VT107</strain>
    </source>
</reference>
<evidence type="ECO:0000256" key="4">
    <source>
        <dbReference type="ARBA" id="ARBA00023242"/>
    </source>
</evidence>
<dbReference type="InterPro" id="IPR050946">
    <property type="entry name" value="AP-1_TF_bZIP"/>
</dbReference>
<keyword evidence="1" id="KW-0805">Transcription regulation</keyword>
<dbReference type="PANTHER" id="PTHR11462:SF35">
    <property type="entry name" value="TRANSCRIPTION FACTOR JRA"/>
    <property type="match status" value="1"/>
</dbReference>
<dbReference type="GO" id="GO:0008270">
    <property type="term" value="F:zinc ion binding"/>
    <property type="evidence" value="ECO:0007669"/>
    <property type="project" value="InterPro"/>
</dbReference>
<feature type="region of interest" description="Disordered" evidence="6">
    <location>
        <begin position="539"/>
        <end position="644"/>
    </location>
</feature>
<feature type="region of interest" description="Disordered" evidence="6">
    <location>
        <begin position="479"/>
        <end position="503"/>
    </location>
</feature>
<dbReference type="GO" id="GO:0001080">
    <property type="term" value="P:nitrogen catabolite activation of transcription from RNA polymerase II promoter"/>
    <property type="evidence" value="ECO:0007669"/>
    <property type="project" value="TreeGrafter"/>
</dbReference>
<keyword evidence="4" id="KW-0539">Nucleus</keyword>
<dbReference type="Proteomes" id="UP001148614">
    <property type="component" value="Unassembled WGS sequence"/>
</dbReference>
<organism evidence="9 10">
    <name type="scientific">Xylaria arbuscula</name>
    <dbReference type="NCBI Taxonomy" id="114810"/>
    <lineage>
        <taxon>Eukaryota</taxon>
        <taxon>Fungi</taxon>
        <taxon>Dikarya</taxon>
        <taxon>Ascomycota</taxon>
        <taxon>Pezizomycotina</taxon>
        <taxon>Sordariomycetes</taxon>
        <taxon>Xylariomycetidae</taxon>
        <taxon>Xylariales</taxon>
        <taxon>Xylariaceae</taxon>
        <taxon>Xylaria</taxon>
    </lineage>
</organism>
<dbReference type="InterPro" id="IPR046347">
    <property type="entry name" value="bZIP_sf"/>
</dbReference>